<sequence>MGIPHLLTHLQPYAVDHPLPGTSLIIDGPSLAYHIWHLCSRSQDAQPSHALLVKSCIAWLEALQRNGAEITAIYFDGFLPPSKRPVRMDRLLKTTLKLRALHQTNPGSCPEQYVAELDDATAGFRKASDHRREPAHIPAFLVPAIIEGLRASDFGLVLHLVPGEADVYCAQHALERGGCIATTDSDLLVHDLGSGSVIMFWSLEVLTPDDGSTPAQTLSTPRFTPADIAKRLKIDPAKGGLRRFAYELSHSPNASLPKIVDTCGKPVAKPAAFESWCRPYAPLAVGMMIEAKGYAGHLGEHLDPRVSEMALQAISLTDRILPVTFSNERREISPEEPSIFLPTLLDCPARTSAWQESLYVREAALTVFHSCYPPRWDHAREFRRTLNVASKGTKIRIIDPHQSLPKLLDVLVDILDNTSTTMGNHPEFILVAHLQLDKLYFENAAETVKIFFGDAGQDKLLSSVRDFLSRPKSSVSPTDWTTVHLAAQLQATYYSWRFFAQILPLVRPAYHPAERYSQLLFKLQTHLDKRLPPLTEYPTPSSTIETLHRLEAAGLIPKISGSGPATPESTGKKRKQEKKKAEPAAKTRRVSSNPFDLLSEE</sequence>
<dbReference type="PANTHER" id="PTHR15665">
    <property type="entry name" value="ASTEROID PROTEIN"/>
    <property type="match status" value="1"/>
</dbReference>
<dbReference type="SUPFAM" id="SSF88723">
    <property type="entry name" value="PIN domain-like"/>
    <property type="match status" value="1"/>
</dbReference>
<dbReference type="OrthoDB" id="5297549at2759"/>
<dbReference type="EMBL" id="JAGPXD010000001">
    <property type="protein sequence ID" value="KAH7376570.1"/>
    <property type="molecule type" value="Genomic_DNA"/>
</dbReference>
<dbReference type="Pfam" id="PF12813">
    <property type="entry name" value="XPG_I_2"/>
    <property type="match status" value="1"/>
</dbReference>
<accession>A0A8K0TR37</accession>
<evidence type="ECO:0000256" key="2">
    <source>
        <dbReference type="SAM" id="MobiDB-lite"/>
    </source>
</evidence>
<proteinExistence type="inferred from homology"/>
<comment type="similarity">
    <text evidence="1">Belongs to the asteroid family.</text>
</comment>
<dbReference type="AlphaFoldDB" id="A0A8K0TR37"/>
<dbReference type="InterPro" id="IPR029060">
    <property type="entry name" value="PIN-like_dom_sf"/>
</dbReference>
<dbReference type="Proteomes" id="UP000813385">
    <property type="component" value="Unassembled WGS sequence"/>
</dbReference>
<feature type="region of interest" description="Disordered" evidence="2">
    <location>
        <begin position="556"/>
        <end position="601"/>
    </location>
</feature>
<dbReference type="InterPro" id="IPR039436">
    <property type="entry name" value="Asteroid_dom"/>
</dbReference>
<comment type="caution">
    <text evidence="4">The sequence shown here is derived from an EMBL/GenBank/DDBJ whole genome shotgun (WGS) entry which is preliminary data.</text>
</comment>
<dbReference type="InterPro" id="IPR026832">
    <property type="entry name" value="Asteroid"/>
</dbReference>
<gene>
    <name evidence="4" type="ORF">B0T11DRAFT_272606</name>
</gene>
<dbReference type="Gene3D" id="3.40.50.1010">
    <property type="entry name" value="5'-nuclease"/>
    <property type="match status" value="1"/>
</dbReference>
<reference evidence="4" key="1">
    <citation type="journal article" date="2021" name="Nat. Commun.">
        <title>Genetic determinants of endophytism in the Arabidopsis root mycobiome.</title>
        <authorList>
            <person name="Mesny F."/>
            <person name="Miyauchi S."/>
            <person name="Thiergart T."/>
            <person name="Pickel B."/>
            <person name="Atanasova L."/>
            <person name="Karlsson M."/>
            <person name="Huettel B."/>
            <person name="Barry K.W."/>
            <person name="Haridas S."/>
            <person name="Chen C."/>
            <person name="Bauer D."/>
            <person name="Andreopoulos W."/>
            <person name="Pangilinan J."/>
            <person name="LaButti K."/>
            <person name="Riley R."/>
            <person name="Lipzen A."/>
            <person name="Clum A."/>
            <person name="Drula E."/>
            <person name="Henrissat B."/>
            <person name="Kohler A."/>
            <person name="Grigoriev I.V."/>
            <person name="Martin F.M."/>
            <person name="Hacquard S."/>
        </authorList>
    </citation>
    <scope>NUCLEOTIDE SEQUENCE</scope>
    <source>
        <strain evidence="4">MPI-CAGE-AT-0016</strain>
    </source>
</reference>
<evidence type="ECO:0000313" key="5">
    <source>
        <dbReference type="Proteomes" id="UP000813385"/>
    </source>
</evidence>
<dbReference type="PANTHER" id="PTHR15665:SF1">
    <property type="entry name" value="PROTEIN ASTEROID HOMOLOG 1"/>
    <property type="match status" value="1"/>
</dbReference>
<evidence type="ECO:0000313" key="4">
    <source>
        <dbReference type="EMBL" id="KAH7376570.1"/>
    </source>
</evidence>
<name>A0A8K0TR37_9PEZI</name>
<keyword evidence="5" id="KW-1185">Reference proteome</keyword>
<evidence type="ECO:0000259" key="3">
    <source>
        <dbReference type="Pfam" id="PF12813"/>
    </source>
</evidence>
<organism evidence="4 5">
    <name type="scientific">Plectosphaerella cucumerina</name>
    <dbReference type="NCBI Taxonomy" id="40658"/>
    <lineage>
        <taxon>Eukaryota</taxon>
        <taxon>Fungi</taxon>
        <taxon>Dikarya</taxon>
        <taxon>Ascomycota</taxon>
        <taxon>Pezizomycotina</taxon>
        <taxon>Sordariomycetes</taxon>
        <taxon>Hypocreomycetidae</taxon>
        <taxon>Glomerellales</taxon>
        <taxon>Plectosphaerellaceae</taxon>
        <taxon>Plectosphaerella</taxon>
    </lineage>
</organism>
<evidence type="ECO:0000256" key="1">
    <source>
        <dbReference type="ARBA" id="ARBA00007398"/>
    </source>
</evidence>
<protein>
    <submittedName>
        <fullName evidence="4">XPG domain containing-domain-containing protein</fullName>
    </submittedName>
</protein>
<feature type="domain" description="Asteroid" evidence="3">
    <location>
        <begin position="138"/>
        <end position="389"/>
    </location>
</feature>